<dbReference type="Pfam" id="PF01098">
    <property type="entry name" value="FTSW_RODA_SPOVE"/>
    <property type="match status" value="1"/>
</dbReference>
<dbReference type="InterPro" id="IPR001182">
    <property type="entry name" value="FtsW/RodA"/>
</dbReference>
<feature type="non-terminal residue" evidence="7">
    <location>
        <position position="145"/>
    </location>
</feature>
<dbReference type="GO" id="GO:0032153">
    <property type="term" value="C:cell division site"/>
    <property type="evidence" value="ECO:0007669"/>
    <property type="project" value="TreeGrafter"/>
</dbReference>
<dbReference type="AlphaFoldDB" id="A0A2G9Y8T7"/>
<evidence type="ECO:0000256" key="4">
    <source>
        <dbReference type="ARBA" id="ARBA00022989"/>
    </source>
</evidence>
<dbReference type="GO" id="GO:0051301">
    <property type="term" value="P:cell division"/>
    <property type="evidence" value="ECO:0007669"/>
    <property type="project" value="InterPro"/>
</dbReference>
<dbReference type="Proteomes" id="UP000230392">
    <property type="component" value="Unassembled WGS sequence"/>
</dbReference>
<dbReference type="GO" id="GO:0005886">
    <property type="term" value="C:plasma membrane"/>
    <property type="evidence" value="ECO:0007669"/>
    <property type="project" value="TreeGrafter"/>
</dbReference>
<accession>A0A2G9Y8T7</accession>
<evidence type="ECO:0000256" key="5">
    <source>
        <dbReference type="ARBA" id="ARBA00023136"/>
    </source>
</evidence>
<evidence type="ECO:0000256" key="1">
    <source>
        <dbReference type="ARBA" id="ARBA00004141"/>
    </source>
</evidence>
<keyword evidence="2 6" id="KW-0812">Transmembrane</keyword>
<reference evidence="7 8" key="1">
    <citation type="submission" date="2017-09" db="EMBL/GenBank/DDBJ databases">
        <title>Depth-based differentiation of microbial function through sediment-hosted aquifers and enrichment of novel symbionts in the deep terrestrial subsurface.</title>
        <authorList>
            <person name="Probst A.J."/>
            <person name="Ladd B."/>
            <person name="Jarett J.K."/>
            <person name="Geller-Mcgrath D.E."/>
            <person name="Sieber C.M."/>
            <person name="Emerson J.B."/>
            <person name="Anantharaman K."/>
            <person name="Thomas B.C."/>
            <person name="Malmstrom R."/>
            <person name="Stieglmeier M."/>
            <person name="Klingl A."/>
            <person name="Woyke T."/>
            <person name="Ryan C.M."/>
            <person name="Banfield J.F."/>
        </authorList>
    </citation>
    <scope>NUCLEOTIDE SEQUENCE [LARGE SCALE GENOMIC DNA]</scope>
    <source>
        <strain evidence="7">CG23_combo_of_CG06-09_8_20_14_all_48_7</strain>
    </source>
</reference>
<dbReference type="GO" id="GO:0015648">
    <property type="term" value="F:lipid-linked peptidoglycan transporter activity"/>
    <property type="evidence" value="ECO:0007669"/>
    <property type="project" value="TreeGrafter"/>
</dbReference>
<comment type="subcellular location">
    <subcellularLocation>
        <location evidence="1">Membrane</location>
        <topology evidence="1">Multi-pass membrane protein</topology>
    </subcellularLocation>
</comment>
<evidence type="ECO:0000256" key="6">
    <source>
        <dbReference type="SAM" id="Phobius"/>
    </source>
</evidence>
<name>A0A2G9Y8T7_9BACT</name>
<evidence type="ECO:0000313" key="8">
    <source>
        <dbReference type="Proteomes" id="UP000230392"/>
    </source>
</evidence>
<keyword evidence="5 6" id="KW-0472">Membrane</keyword>
<proteinExistence type="predicted"/>
<comment type="caution">
    <text evidence="7">The sequence shown here is derived from an EMBL/GenBank/DDBJ whole genome shotgun (WGS) entry which is preliminary data.</text>
</comment>
<feature type="transmembrane region" description="Helical" evidence="6">
    <location>
        <begin position="79"/>
        <end position="97"/>
    </location>
</feature>
<feature type="non-terminal residue" evidence="7">
    <location>
        <position position="1"/>
    </location>
</feature>
<dbReference type="PANTHER" id="PTHR30474">
    <property type="entry name" value="CELL CYCLE PROTEIN"/>
    <property type="match status" value="1"/>
</dbReference>
<feature type="transmembrane region" description="Helical" evidence="6">
    <location>
        <begin position="33"/>
        <end position="51"/>
    </location>
</feature>
<evidence type="ECO:0000256" key="3">
    <source>
        <dbReference type="ARBA" id="ARBA00022960"/>
    </source>
</evidence>
<evidence type="ECO:0000313" key="7">
    <source>
        <dbReference type="EMBL" id="PIP15662.1"/>
    </source>
</evidence>
<feature type="transmembrane region" description="Helical" evidence="6">
    <location>
        <begin position="56"/>
        <end position="73"/>
    </location>
</feature>
<protein>
    <submittedName>
        <fullName evidence="7">Rod shape-determining protein RodA</fullName>
    </submittedName>
</protein>
<keyword evidence="4 6" id="KW-1133">Transmembrane helix</keyword>
<gene>
    <name evidence="7" type="ORF">COX46_05325</name>
</gene>
<sequence length="145" mass="16519">FYFQPSEFAKLIYIFTLGNYFERNKDSVKRFTTFLWAFLFIFLPLFILILLQPNLGTAFVFLPIFFAVAYIAGTPKKHLLTLSGLGLLALPVFWLFLRDYQKRRISVFLNPGIDPLGAGYNILQSRIAIGSGGFFGKGFLRGTQT</sequence>
<evidence type="ECO:0000256" key="2">
    <source>
        <dbReference type="ARBA" id="ARBA00022692"/>
    </source>
</evidence>
<keyword evidence="3" id="KW-0133">Cell shape</keyword>
<organism evidence="7 8">
    <name type="scientific">bacterium (Candidatus Ratteibacteria) CG23_combo_of_CG06-09_8_20_14_all_48_7</name>
    <dbReference type="NCBI Taxonomy" id="2014292"/>
    <lineage>
        <taxon>Bacteria</taxon>
        <taxon>Candidatus Ratteibacteria</taxon>
    </lineage>
</organism>
<dbReference type="GO" id="GO:0008360">
    <property type="term" value="P:regulation of cell shape"/>
    <property type="evidence" value="ECO:0007669"/>
    <property type="project" value="UniProtKB-KW"/>
</dbReference>
<dbReference type="EMBL" id="PCRF01000258">
    <property type="protein sequence ID" value="PIP15662.1"/>
    <property type="molecule type" value="Genomic_DNA"/>
</dbReference>